<feature type="binding site" evidence="8">
    <location>
        <begin position="10"/>
        <end position="18"/>
    </location>
    <ligand>
        <name>ATP</name>
        <dbReference type="ChEBI" id="CHEBI:30616"/>
    </ligand>
</feature>
<keyword evidence="3 8" id="KW-0547">Nucleotide-binding</keyword>
<evidence type="ECO:0000259" key="9">
    <source>
        <dbReference type="Pfam" id="PF02224"/>
    </source>
</evidence>
<comment type="subcellular location">
    <subcellularLocation>
        <location evidence="8">Cytoplasm</location>
    </subcellularLocation>
</comment>
<dbReference type="NCBIfam" id="TIGR00017">
    <property type="entry name" value="cmk"/>
    <property type="match status" value="1"/>
</dbReference>
<dbReference type="InterPro" id="IPR027417">
    <property type="entry name" value="P-loop_NTPase"/>
</dbReference>
<sequence length="204" mass="23076">MSSFIITIDGPSGAGKSTICKMFSINDGFVHIDTGKIYRSIAYILKEVTEEELNKLELDFKIENLQVLFIYKGKILNDIILSEDIAKKASTIAKNEFVRDFVNKLARTIAQEGKFVIDGRDAGSVIFPNANIKFYLDAKLEERAKRRSKELSVDYSQSIKSLSCRDEQDTQRKIAPLVVPKGAIIIDTTFLSVEEVYNKIKSYF</sequence>
<evidence type="ECO:0000256" key="2">
    <source>
        <dbReference type="ARBA" id="ARBA00022679"/>
    </source>
</evidence>
<dbReference type="Gene3D" id="3.40.50.300">
    <property type="entry name" value="P-loop containing nucleotide triphosphate hydrolases"/>
    <property type="match status" value="1"/>
</dbReference>
<keyword evidence="11" id="KW-1185">Reference proteome</keyword>
<keyword evidence="5 8" id="KW-0067">ATP-binding</keyword>
<gene>
    <name evidence="8" type="primary">cmk</name>
    <name evidence="10" type="ORF">SAMN05660835_00715</name>
</gene>
<dbReference type="InterPro" id="IPR011994">
    <property type="entry name" value="Cytidylate_kinase_dom"/>
</dbReference>
<dbReference type="EC" id="2.7.4.25" evidence="8"/>
<evidence type="ECO:0000313" key="10">
    <source>
        <dbReference type="EMBL" id="SDC35555.1"/>
    </source>
</evidence>
<evidence type="ECO:0000256" key="5">
    <source>
        <dbReference type="ARBA" id="ARBA00022840"/>
    </source>
</evidence>
<dbReference type="RefSeq" id="WP_092128184.1">
    <property type="nucleotide sequence ID" value="NZ_FMYU01000004.1"/>
</dbReference>
<comment type="catalytic activity">
    <reaction evidence="7 8">
        <text>CMP + ATP = CDP + ADP</text>
        <dbReference type="Rhea" id="RHEA:11600"/>
        <dbReference type="ChEBI" id="CHEBI:30616"/>
        <dbReference type="ChEBI" id="CHEBI:58069"/>
        <dbReference type="ChEBI" id="CHEBI:60377"/>
        <dbReference type="ChEBI" id="CHEBI:456216"/>
        <dbReference type="EC" id="2.7.4.25"/>
    </reaction>
</comment>
<dbReference type="GO" id="GO:0036431">
    <property type="term" value="F:dCMP kinase activity"/>
    <property type="evidence" value="ECO:0007669"/>
    <property type="project" value="InterPro"/>
</dbReference>
<evidence type="ECO:0000313" key="11">
    <source>
        <dbReference type="Proteomes" id="UP000199411"/>
    </source>
</evidence>
<name>A0A1G6KYJ3_9BACT</name>
<evidence type="ECO:0000256" key="3">
    <source>
        <dbReference type="ARBA" id="ARBA00022741"/>
    </source>
</evidence>
<organism evidence="10 11">
    <name type="scientific">Desulfurella multipotens</name>
    <dbReference type="NCBI Taxonomy" id="79269"/>
    <lineage>
        <taxon>Bacteria</taxon>
        <taxon>Pseudomonadati</taxon>
        <taxon>Campylobacterota</taxon>
        <taxon>Desulfurellia</taxon>
        <taxon>Desulfurellales</taxon>
        <taxon>Desulfurellaceae</taxon>
        <taxon>Desulfurella</taxon>
    </lineage>
</organism>
<dbReference type="Proteomes" id="UP000199411">
    <property type="component" value="Unassembled WGS sequence"/>
</dbReference>
<dbReference type="SUPFAM" id="SSF52540">
    <property type="entry name" value="P-loop containing nucleoside triphosphate hydrolases"/>
    <property type="match status" value="1"/>
</dbReference>
<keyword evidence="4 8" id="KW-0418">Kinase</keyword>
<dbReference type="HAMAP" id="MF_00238">
    <property type="entry name" value="Cytidyl_kinase_type1"/>
    <property type="match status" value="1"/>
</dbReference>
<dbReference type="GO" id="GO:0005524">
    <property type="term" value="F:ATP binding"/>
    <property type="evidence" value="ECO:0007669"/>
    <property type="project" value="UniProtKB-UniRule"/>
</dbReference>
<proteinExistence type="inferred from homology"/>
<feature type="domain" description="Cytidylate kinase" evidence="9">
    <location>
        <begin position="6"/>
        <end position="202"/>
    </location>
</feature>
<dbReference type="CDD" id="cd02020">
    <property type="entry name" value="CMPK"/>
    <property type="match status" value="1"/>
</dbReference>
<keyword evidence="8" id="KW-0963">Cytoplasm</keyword>
<reference evidence="11" key="1">
    <citation type="submission" date="2016-10" db="EMBL/GenBank/DDBJ databases">
        <authorList>
            <person name="Varghese N."/>
            <person name="Submissions S."/>
        </authorList>
    </citation>
    <scope>NUCLEOTIDE SEQUENCE [LARGE SCALE GENOMIC DNA]</scope>
    <source>
        <strain evidence="11">DSM 8415</strain>
    </source>
</reference>
<dbReference type="AlphaFoldDB" id="A0A1G6KYJ3"/>
<protein>
    <recommendedName>
        <fullName evidence="8">Cytidylate kinase</fullName>
        <shortName evidence="8">CK</shortName>
        <ecNumber evidence="8">2.7.4.25</ecNumber>
    </recommendedName>
    <alternativeName>
        <fullName evidence="8">Cytidine monophosphate kinase</fullName>
        <shortName evidence="8">CMP kinase</shortName>
    </alternativeName>
</protein>
<keyword evidence="2 8" id="KW-0808">Transferase</keyword>
<evidence type="ECO:0000256" key="8">
    <source>
        <dbReference type="HAMAP-Rule" id="MF_00238"/>
    </source>
</evidence>
<dbReference type="GO" id="GO:0006220">
    <property type="term" value="P:pyrimidine nucleotide metabolic process"/>
    <property type="evidence" value="ECO:0007669"/>
    <property type="project" value="UniProtKB-UniRule"/>
</dbReference>
<evidence type="ECO:0000256" key="4">
    <source>
        <dbReference type="ARBA" id="ARBA00022777"/>
    </source>
</evidence>
<comment type="similarity">
    <text evidence="1 8">Belongs to the cytidylate kinase family. Type 1 subfamily.</text>
</comment>
<dbReference type="InterPro" id="IPR003136">
    <property type="entry name" value="Cytidylate_kin"/>
</dbReference>
<dbReference type="EMBL" id="FMYU01000004">
    <property type="protein sequence ID" value="SDC35555.1"/>
    <property type="molecule type" value="Genomic_DNA"/>
</dbReference>
<accession>A0A1G6KYJ3</accession>
<dbReference type="OrthoDB" id="9807434at2"/>
<comment type="catalytic activity">
    <reaction evidence="6 8">
        <text>dCMP + ATP = dCDP + ADP</text>
        <dbReference type="Rhea" id="RHEA:25094"/>
        <dbReference type="ChEBI" id="CHEBI:30616"/>
        <dbReference type="ChEBI" id="CHEBI:57566"/>
        <dbReference type="ChEBI" id="CHEBI:58593"/>
        <dbReference type="ChEBI" id="CHEBI:456216"/>
        <dbReference type="EC" id="2.7.4.25"/>
    </reaction>
</comment>
<dbReference type="GO" id="GO:0036430">
    <property type="term" value="F:CMP kinase activity"/>
    <property type="evidence" value="ECO:0007669"/>
    <property type="project" value="RHEA"/>
</dbReference>
<dbReference type="GO" id="GO:0005737">
    <property type="term" value="C:cytoplasm"/>
    <property type="evidence" value="ECO:0007669"/>
    <property type="project" value="UniProtKB-SubCell"/>
</dbReference>
<evidence type="ECO:0000256" key="7">
    <source>
        <dbReference type="ARBA" id="ARBA00048478"/>
    </source>
</evidence>
<evidence type="ECO:0000256" key="1">
    <source>
        <dbReference type="ARBA" id="ARBA00009427"/>
    </source>
</evidence>
<evidence type="ECO:0000256" key="6">
    <source>
        <dbReference type="ARBA" id="ARBA00047615"/>
    </source>
</evidence>
<dbReference type="Pfam" id="PF02224">
    <property type="entry name" value="Cytidylate_kin"/>
    <property type="match status" value="1"/>
</dbReference>